<dbReference type="InterPro" id="IPR000477">
    <property type="entry name" value="RT_dom"/>
</dbReference>
<proteinExistence type="predicted"/>
<reference evidence="2 3" key="1">
    <citation type="journal article" date="2021" name="Commun. Biol.">
        <title>The genome of Shorea leprosula (Dipterocarpaceae) highlights the ecological relevance of drought in aseasonal tropical rainforests.</title>
        <authorList>
            <person name="Ng K.K.S."/>
            <person name="Kobayashi M.J."/>
            <person name="Fawcett J.A."/>
            <person name="Hatakeyama M."/>
            <person name="Paape T."/>
            <person name="Ng C.H."/>
            <person name="Ang C.C."/>
            <person name="Tnah L.H."/>
            <person name="Lee C.T."/>
            <person name="Nishiyama T."/>
            <person name="Sese J."/>
            <person name="O'Brien M.J."/>
            <person name="Copetti D."/>
            <person name="Mohd Noor M.I."/>
            <person name="Ong R.C."/>
            <person name="Putra M."/>
            <person name="Sireger I.Z."/>
            <person name="Indrioko S."/>
            <person name="Kosugi Y."/>
            <person name="Izuno A."/>
            <person name="Isagi Y."/>
            <person name="Lee S.L."/>
            <person name="Shimizu K.K."/>
        </authorList>
    </citation>
    <scope>NUCLEOTIDE SEQUENCE [LARGE SCALE GENOMIC DNA]</scope>
    <source>
        <strain evidence="2">214</strain>
    </source>
</reference>
<accession>A0AAV5J748</accession>
<dbReference type="PANTHER" id="PTHR33116">
    <property type="entry name" value="REVERSE TRANSCRIPTASE ZINC-BINDING DOMAIN-CONTAINING PROTEIN-RELATED-RELATED"/>
    <property type="match status" value="1"/>
</dbReference>
<evidence type="ECO:0000313" key="2">
    <source>
        <dbReference type="EMBL" id="GKV08326.1"/>
    </source>
</evidence>
<keyword evidence="3" id="KW-1185">Reference proteome</keyword>
<protein>
    <recommendedName>
        <fullName evidence="1">Reverse transcriptase domain-containing protein</fullName>
    </recommendedName>
</protein>
<dbReference type="Proteomes" id="UP001054252">
    <property type="component" value="Unassembled WGS sequence"/>
</dbReference>
<dbReference type="AlphaFoldDB" id="A0AAV5J748"/>
<organism evidence="2 3">
    <name type="scientific">Rubroshorea leprosula</name>
    <dbReference type="NCBI Taxonomy" id="152421"/>
    <lineage>
        <taxon>Eukaryota</taxon>
        <taxon>Viridiplantae</taxon>
        <taxon>Streptophyta</taxon>
        <taxon>Embryophyta</taxon>
        <taxon>Tracheophyta</taxon>
        <taxon>Spermatophyta</taxon>
        <taxon>Magnoliopsida</taxon>
        <taxon>eudicotyledons</taxon>
        <taxon>Gunneridae</taxon>
        <taxon>Pentapetalae</taxon>
        <taxon>rosids</taxon>
        <taxon>malvids</taxon>
        <taxon>Malvales</taxon>
        <taxon>Dipterocarpaceae</taxon>
        <taxon>Rubroshorea</taxon>
    </lineage>
</organism>
<dbReference type="EMBL" id="BPVZ01000028">
    <property type="protein sequence ID" value="GKV08326.1"/>
    <property type="molecule type" value="Genomic_DNA"/>
</dbReference>
<sequence>MLILCFSLGSGEWEPTEEFQMSKGLRQGDPLAPFLFVVVAEALNVLIGKVIEEGLFKGVTMGSRGMESTHLQFVDDTILFCESSSENIWAIKCIFRSFELVSSLKVNFFKSFPAGIHIKESKLNGMADTLNCLVGSIPFIYLGIPVGANPKKIATWAPVIDCFRRKLASWRCDSLSFGGRIVLLNSVLSNLPVYYFSALKAPKKVINLLSLIQRRFLCGGGSEEKNRIAWVGWDKICRSRLAGGLGVKNLGCFNQALLGKWRWRLLEDKKLLWIKVIKAKYRIDRTKL</sequence>
<evidence type="ECO:0000259" key="1">
    <source>
        <dbReference type="PROSITE" id="PS50878"/>
    </source>
</evidence>
<dbReference type="PROSITE" id="PS50878">
    <property type="entry name" value="RT_POL"/>
    <property type="match status" value="1"/>
</dbReference>
<name>A0AAV5J748_9ROSI</name>
<comment type="caution">
    <text evidence="2">The sequence shown here is derived from an EMBL/GenBank/DDBJ whole genome shotgun (WGS) entry which is preliminary data.</text>
</comment>
<dbReference type="Pfam" id="PF00078">
    <property type="entry name" value="RVT_1"/>
    <property type="match status" value="1"/>
</dbReference>
<feature type="domain" description="Reverse transcriptase" evidence="1">
    <location>
        <begin position="1"/>
        <end position="146"/>
    </location>
</feature>
<gene>
    <name evidence="2" type="ORF">SLEP1_g19972</name>
</gene>
<dbReference type="PANTHER" id="PTHR33116:SF78">
    <property type="entry name" value="OS12G0587133 PROTEIN"/>
    <property type="match status" value="1"/>
</dbReference>
<evidence type="ECO:0000313" key="3">
    <source>
        <dbReference type="Proteomes" id="UP001054252"/>
    </source>
</evidence>